<evidence type="ECO:0008006" key="5">
    <source>
        <dbReference type="Google" id="ProtNLM"/>
    </source>
</evidence>
<sequence>MRATAVGLLAALLALVLLSAGAAAAASTPRTAVPVAAAGTEHAEHQETEPELPAGVPHRSGPRTSGRPASGGPAPRLLPLAEPTAPTVRTREAGAPCDRSSRPTGGTAASVHQVFRC</sequence>
<accession>A0ABT1J928</accession>
<reference evidence="3 4" key="1">
    <citation type="submission" date="2022-06" db="EMBL/GenBank/DDBJ databases">
        <title>Sequencing the genomes of 1000 actinobacteria strains.</title>
        <authorList>
            <person name="Klenk H.-P."/>
        </authorList>
    </citation>
    <scope>NUCLEOTIDE SEQUENCE [LARGE SCALE GENOMIC DNA]</scope>
    <source>
        <strain evidence="3 4">DSM 41656</strain>
    </source>
</reference>
<name>A0ABT1J928_9ACTN</name>
<feature type="compositionally biased region" description="Low complexity" evidence="1">
    <location>
        <begin position="27"/>
        <end position="40"/>
    </location>
</feature>
<evidence type="ECO:0000256" key="2">
    <source>
        <dbReference type="SAM" id="SignalP"/>
    </source>
</evidence>
<organism evidence="3 4">
    <name type="scientific">Kitasatospora paracochleata</name>
    <dbReference type="NCBI Taxonomy" id="58354"/>
    <lineage>
        <taxon>Bacteria</taxon>
        <taxon>Bacillati</taxon>
        <taxon>Actinomycetota</taxon>
        <taxon>Actinomycetes</taxon>
        <taxon>Kitasatosporales</taxon>
        <taxon>Streptomycetaceae</taxon>
        <taxon>Kitasatospora</taxon>
    </lineage>
</organism>
<keyword evidence="2" id="KW-0732">Signal</keyword>
<gene>
    <name evidence="3" type="ORF">FHR36_006898</name>
</gene>
<feature type="signal peptide" evidence="2">
    <location>
        <begin position="1"/>
        <end position="25"/>
    </location>
</feature>
<comment type="caution">
    <text evidence="3">The sequence shown here is derived from an EMBL/GenBank/DDBJ whole genome shotgun (WGS) entry which is preliminary data.</text>
</comment>
<proteinExistence type="predicted"/>
<feature type="chain" id="PRO_5046781038" description="Secreted protein" evidence="2">
    <location>
        <begin position="26"/>
        <end position="117"/>
    </location>
</feature>
<dbReference type="Proteomes" id="UP001206483">
    <property type="component" value="Unassembled WGS sequence"/>
</dbReference>
<evidence type="ECO:0000313" key="3">
    <source>
        <dbReference type="EMBL" id="MCP2313699.1"/>
    </source>
</evidence>
<keyword evidence="4" id="KW-1185">Reference proteome</keyword>
<feature type="region of interest" description="Disordered" evidence="1">
    <location>
        <begin position="27"/>
        <end position="117"/>
    </location>
</feature>
<evidence type="ECO:0000256" key="1">
    <source>
        <dbReference type="SAM" id="MobiDB-lite"/>
    </source>
</evidence>
<evidence type="ECO:0000313" key="4">
    <source>
        <dbReference type="Proteomes" id="UP001206483"/>
    </source>
</evidence>
<dbReference type="EMBL" id="JAMZDX010000007">
    <property type="protein sequence ID" value="MCP2313699.1"/>
    <property type="molecule type" value="Genomic_DNA"/>
</dbReference>
<protein>
    <recommendedName>
        <fullName evidence="5">Secreted protein</fullName>
    </recommendedName>
</protein>